<evidence type="ECO:0000256" key="1">
    <source>
        <dbReference type="SAM" id="MobiDB-lite"/>
    </source>
</evidence>
<dbReference type="InterPro" id="IPR045340">
    <property type="entry name" value="DUF6533"/>
</dbReference>
<dbReference type="OrthoDB" id="3251775at2759"/>
<dbReference type="Proteomes" id="UP000053477">
    <property type="component" value="Unassembled WGS sequence"/>
</dbReference>
<reference evidence="4 5" key="1">
    <citation type="submission" date="2015-04" db="EMBL/GenBank/DDBJ databases">
        <title>Complete genome sequence of Schizopora paradoxa KUC8140, a cosmopolitan wood degrader in East Asia.</title>
        <authorList>
            <consortium name="DOE Joint Genome Institute"/>
            <person name="Min B."/>
            <person name="Park H."/>
            <person name="Jang Y."/>
            <person name="Kim J.-J."/>
            <person name="Kim K.H."/>
            <person name="Pangilinan J."/>
            <person name="Lipzen A."/>
            <person name="Riley R."/>
            <person name="Grigoriev I.V."/>
            <person name="Spatafora J.W."/>
            <person name="Choi I.-G."/>
        </authorList>
    </citation>
    <scope>NUCLEOTIDE SEQUENCE [LARGE SCALE GENOMIC DNA]</scope>
    <source>
        <strain evidence="4 5">KUC8140</strain>
    </source>
</reference>
<evidence type="ECO:0000313" key="4">
    <source>
        <dbReference type="EMBL" id="KLO16431.1"/>
    </source>
</evidence>
<feature type="transmembrane region" description="Helical" evidence="2">
    <location>
        <begin position="53"/>
        <end position="72"/>
    </location>
</feature>
<keyword evidence="2" id="KW-0812">Transmembrane</keyword>
<feature type="transmembrane region" description="Helical" evidence="2">
    <location>
        <begin position="164"/>
        <end position="185"/>
    </location>
</feature>
<keyword evidence="2" id="KW-0472">Membrane</keyword>
<dbReference type="InParanoid" id="A0A0H2SHA2"/>
<evidence type="ECO:0000256" key="2">
    <source>
        <dbReference type="SAM" id="Phobius"/>
    </source>
</evidence>
<dbReference type="Pfam" id="PF20151">
    <property type="entry name" value="DUF6533"/>
    <property type="match status" value="1"/>
</dbReference>
<feature type="transmembrane region" description="Helical" evidence="2">
    <location>
        <begin position="84"/>
        <end position="106"/>
    </location>
</feature>
<evidence type="ECO:0000259" key="3">
    <source>
        <dbReference type="Pfam" id="PF20151"/>
    </source>
</evidence>
<dbReference type="AlphaFoldDB" id="A0A0H2SHA2"/>
<accession>A0A0H2SHA2</accession>
<feature type="region of interest" description="Disordered" evidence="1">
    <location>
        <begin position="271"/>
        <end position="300"/>
    </location>
</feature>
<name>A0A0H2SHA2_9AGAM</name>
<feature type="transmembrane region" description="Helical" evidence="2">
    <location>
        <begin position="118"/>
        <end position="139"/>
    </location>
</feature>
<evidence type="ECO:0000313" key="5">
    <source>
        <dbReference type="Proteomes" id="UP000053477"/>
    </source>
</evidence>
<protein>
    <recommendedName>
        <fullName evidence="3">DUF6533 domain-containing protein</fullName>
    </recommendedName>
</protein>
<organism evidence="4 5">
    <name type="scientific">Schizopora paradoxa</name>
    <dbReference type="NCBI Taxonomy" id="27342"/>
    <lineage>
        <taxon>Eukaryota</taxon>
        <taxon>Fungi</taxon>
        <taxon>Dikarya</taxon>
        <taxon>Basidiomycota</taxon>
        <taxon>Agaricomycotina</taxon>
        <taxon>Agaricomycetes</taxon>
        <taxon>Hymenochaetales</taxon>
        <taxon>Schizoporaceae</taxon>
        <taxon>Schizopora</taxon>
    </lineage>
</organism>
<feature type="transmembrane region" description="Helical" evidence="2">
    <location>
        <begin position="12"/>
        <end position="32"/>
    </location>
</feature>
<feature type="domain" description="DUF6533" evidence="3">
    <location>
        <begin position="22"/>
        <end position="63"/>
    </location>
</feature>
<gene>
    <name evidence="4" type="ORF">SCHPADRAFT_995120</name>
</gene>
<sequence>MALEVLVDAGRSLQIVRFTVVSTNFLVFYEYLIKLDDEIRYLWHRNFTFVSGLLLLCRYFPLATILQGLYTYVATDNFKAQHCLSGLILNSCLIYVEFSLSVLVLFTRAYAVWGCSRTILAVLGSIYSIGIAGTAYALYRHVRGFSAVEFHIENGCVYIIGNNYIWVCLIIHIFCDTVALSLLLVKSLQHAKSIRHAESTRAATKLDLLRVMAKDGIGYFVLNLAVTVANVIVLMRVGSGLRDFLLTMHGGLQNVLCARLLFHVYAVSESHNDGDNLRTRPRDYSPEASKENRTGNDRKSIYYDGGRDKYTLTYLSSVIDIYS</sequence>
<keyword evidence="5" id="KW-1185">Reference proteome</keyword>
<proteinExistence type="predicted"/>
<dbReference type="EMBL" id="KQ085916">
    <property type="protein sequence ID" value="KLO16431.1"/>
    <property type="molecule type" value="Genomic_DNA"/>
</dbReference>
<feature type="transmembrane region" description="Helical" evidence="2">
    <location>
        <begin position="217"/>
        <end position="238"/>
    </location>
</feature>
<keyword evidence="2" id="KW-1133">Transmembrane helix</keyword>